<gene>
    <name evidence="2" type="ORF">PGLA2088_LOCUS13861</name>
</gene>
<evidence type="ECO:0000313" key="2">
    <source>
        <dbReference type="EMBL" id="CAE8659731.1"/>
    </source>
</evidence>
<protein>
    <submittedName>
        <fullName evidence="2">Uncharacterized protein</fullName>
    </submittedName>
</protein>
<feature type="coiled-coil region" evidence="1">
    <location>
        <begin position="29"/>
        <end position="56"/>
    </location>
</feature>
<dbReference type="InterPro" id="IPR008775">
    <property type="entry name" value="Phytyl_CoA_dOase-like"/>
</dbReference>
<comment type="caution">
    <text evidence="2">The sequence shown here is derived from an EMBL/GenBank/DDBJ whole genome shotgun (WGS) entry which is preliminary data.</text>
</comment>
<sequence length="456" mass="51280">MTTRAELDARYGVALEALQIAAKAKAPDLEECGLELQRLKIKLRESKRRLMERVEKPEWNSYPAPMDLPRSAEDERFVQSFGVDNAAAATAFYDKYGFVIFDDILDADECAATTAEIWSYLEEQHPGLQRDDEGTWEVLSAVRYGLPEAQAIFTPQVVANRQNQRLYAALDAILPRMPDSNGKFDSPHPDPNSIVMSQDRWCVYRPTIKNPDWKTAENLHLDVNPWTYAGLNPSEIETLSYSATESGGERFPLRDFRIEMTAVQGAPRSTGEHVQGVLNLLDNREQDGGTRLVPGFHRCFADWVNALGSPEDNLLQDGPYDNWLLRRSHGGASFKFSSQDPIHDLSRRAPLRAGSLLLWNQLVVHGSRANNSEAFRLGQFVRGFRAGEMTSDRAWARMRAVRHQLGSARLQLSSLAPHVFGLPENYSDEDAEPRFRHESGGQVQCQVALTPESLDP</sequence>
<dbReference type="PANTHER" id="PTHR31630">
    <property type="entry name" value="PHYTANOYL-COA DIOXYGENASE-RELATED-RELATED"/>
    <property type="match status" value="1"/>
</dbReference>
<organism evidence="2 3">
    <name type="scientific">Polarella glacialis</name>
    <name type="common">Dinoflagellate</name>
    <dbReference type="NCBI Taxonomy" id="89957"/>
    <lineage>
        <taxon>Eukaryota</taxon>
        <taxon>Sar</taxon>
        <taxon>Alveolata</taxon>
        <taxon>Dinophyceae</taxon>
        <taxon>Suessiales</taxon>
        <taxon>Suessiaceae</taxon>
        <taxon>Polarella</taxon>
    </lineage>
</organism>
<dbReference type="Gene3D" id="2.60.120.620">
    <property type="entry name" value="q2cbj1_9rhob like domain"/>
    <property type="match status" value="1"/>
</dbReference>
<accession>A0A813IWB6</accession>
<name>A0A813IWB6_POLGL</name>
<evidence type="ECO:0000256" key="1">
    <source>
        <dbReference type="SAM" id="Coils"/>
    </source>
</evidence>
<evidence type="ECO:0000313" key="3">
    <source>
        <dbReference type="Proteomes" id="UP000626109"/>
    </source>
</evidence>
<proteinExistence type="predicted"/>
<dbReference type="Proteomes" id="UP000626109">
    <property type="component" value="Unassembled WGS sequence"/>
</dbReference>
<dbReference type="PANTHER" id="PTHR31630:SF6">
    <property type="entry name" value="PHYTANOYL-COA DIOXYGENASE-RELATED"/>
    <property type="match status" value="1"/>
</dbReference>
<dbReference type="SUPFAM" id="SSF51197">
    <property type="entry name" value="Clavaminate synthase-like"/>
    <property type="match status" value="1"/>
</dbReference>
<dbReference type="EMBL" id="CAJNNW010016778">
    <property type="protein sequence ID" value="CAE8659731.1"/>
    <property type="molecule type" value="Genomic_DNA"/>
</dbReference>
<dbReference type="AlphaFoldDB" id="A0A813IWB6"/>
<dbReference type="Pfam" id="PF05721">
    <property type="entry name" value="PhyH"/>
    <property type="match status" value="1"/>
</dbReference>
<keyword evidence="1" id="KW-0175">Coiled coil</keyword>
<reference evidence="2" key="1">
    <citation type="submission" date="2021-02" db="EMBL/GenBank/DDBJ databases">
        <authorList>
            <person name="Dougan E. K."/>
            <person name="Rhodes N."/>
            <person name="Thang M."/>
            <person name="Chan C."/>
        </authorList>
    </citation>
    <scope>NUCLEOTIDE SEQUENCE</scope>
</reference>